<protein>
    <submittedName>
        <fullName evidence="1">Uncharacterized protein</fullName>
    </submittedName>
</protein>
<proteinExistence type="predicted"/>
<name>A0A7W6GHJ7_9HYPH</name>
<organism evidence="1 2">
    <name type="scientific">Mycoplana azooxidifex</name>
    <dbReference type="NCBI Taxonomy" id="1636188"/>
    <lineage>
        <taxon>Bacteria</taxon>
        <taxon>Pseudomonadati</taxon>
        <taxon>Pseudomonadota</taxon>
        <taxon>Alphaproteobacteria</taxon>
        <taxon>Hyphomicrobiales</taxon>
        <taxon>Rhizobiaceae</taxon>
        <taxon>Mycoplana</taxon>
    </lineage>
</organism>
<dbReference type="EMBL" id="JACIEE010000001">
    <property type="protein sequence ID" value="MBB3975213.1"/>
    <property type="molecule type" value="Genomic_DNA"/>
</dbReference>
<comment type="caution">
    <text evidence="1">The sequence shown here is derived from an EMBL/GenBank/DDBJ whole genome shotgun (WGS) entry which is preliminary data.</text>
</comment>
<keyword evidence="2" id="KW-1185">Reference proteome</keyword>
<sequence length="58" mass="6550">MPPLRIASRPRNRAGVFFDPGVQVEGTVQQSSCWWSVVILALWSYWLQSALTFSSPQP</sequence>
<reference evidence="1 2" key="1">
    <citation type="submission" date="2020-08" db="EMBL/GenBank/DDBJ databases">
        <title>Genomic Encyclopedia of Type Strains, Phase IV (KMG-IV): sequencing the most valuable type-strain genomes for metagenomic binning, comparative biology and taxonomic classification.</title>
        <authorList>
            <person name="Goeker M."/>
        </authorList>
    </citation>
    <scope>NUCLEOTIDE SEQUENCE [LARGE SCALE GENOMIC DNA]</scope>
    <source>
        <strain evidence="1 2">DSM 100211</strain>
    </source>
</reference>
<accession>A0A7W6GHJ7</accession>
<evidence type="ECO:0000313" key="2">
    <source>
        <dbReference type="Proteomes" id="UP000574761"/>
    </source>
</evidence>
<dbReference type="AlphaFoldDB" id="A0A7W6GHJ7"/>
<dbReference type="Proteomes" id="UP000574761">
    <property type="component" value="Unassembled WGS sequence"/>
</dbReference>
<gene>
    <name evidence="1" type="ORF">GGQ64_000389</name>
</gene>
<evidence type="ECO:0000313" key="1">
    <source>
        <dbReference type="EMBL" id="MBB3975213.1"/>
    </source>
</evidence>